<dbReference type="EMBL" id="BARV01035887">
    <property type="protein sequence ID" value="GAI48460.1"/>
    <property type="molecule type" value="Genomic_DNA"/>
</dbReference>
<evidence type="ECO:0000313" key="1">
    <source>
        <dbReference type="EMBL" id="GAI48460.1"/>
    </source>
</evidence>
<protein>
    <submittedName>
        <fullName evidence="1">Uncharacterized protein</fullName>
    </submittedName>
</protein>
<gene>
    <name evidence="1" type="ORF">S06H3_55894</name>
</gene>
<reference evidence="1" key="1">
    <citation type="journal article" date="2014" name="Front. Microbiol.">
        <title>High frequency of phylogenetically diverse reductive dehalogenase-homologous genes in deep subseafloor sedimentary metagenomes.</title>
        <authorList>
            <person name="Kawai M."/>
            <person name="Futagami T."/>
            <person name="Toyoda A."/>
            <person name="Takaki Y."/>
            <person name="Nishi S."/>
            <person name="Hori S."/>
            <person name="Arai W."/>
            <person name="Tsubouchi T."/>
            <person name="Morono Y."/>
            <person name="Uchiyama I."/>
            <person name="Ito T."/>
            <person name="Fujiyama A."/>
            <person name="Inagaki F."/>
            <person name="Takami H."/>
        </authorList>
    </citation>
    <scope>NUCLEOTIDE SEQUENCE</scope>
    <source>
        <strain evidence="1">Expedition CK06-06</strain>
    </source>
</reference>
<accession>X1QBU1</accession>
<sequence>MKVNLVLSRKGIVGEGIVIKPKKLETKIALPQKIERIILFRDLNFFRSSINPIAPALITVIRKIIDSFSKAGKKNIRKIKAIVNPITKATPPDSATSG</sequence>
<proteinExistence type="predicted"/>
<name>X1QBU1_9ZZZZ</name>
<dbReference type="AlphaFoldDB" id="X1QBU1"/>
<comment type="caution">
    <text evidence="1">The sequence shown here is derived from an EMBL/GenBank/DDBJ whole genome shotgun (WGS) entry which is preliminary data.</text>
</comment>
<organism evidence="1">
    <name type="scientific">marine sediment metagenome</name>
    <dbReference type="NCBI Taxonomy" id="412755"/>
    <lineage>
        <taxon>unclassified sequences</taxon>
        <taxon>metagenomes</taxon>
        <taxon>ecological metagenomes</taxon>
    </lineage>
</organism>